<proteinExistence type="predicted"/>
<evidence type="ECO:0000313" key="3">
    <source>
        <dbReference type="Proteomes" id="UP000554482"/>
    </source>
</evidence>
<gene>
    <name evidence="2" type="ORF">FRX31_009740</name>
</gene>
<dbReference type="AlphaFoldDB" id="A0A7J6WVW9"/>
<reference evidence="2 3" key="1">
    <citation type="submission" date="2020-06" db="EMBL/GenBank/DDBJ databases">
        <title>Transcriptomic and genomic resources for Thalictrum thalictroides and T. hernandezii: Facilitating candidate gene discovery in an emerging model plant lineage.</title>
        <authorList>
            <person name="Arias T."/>
            <person name="Riano-Pachon D.M."/>
            <person name="Di Stilio V.S."/>
        </authorList>
    </citation>
    <scope>NUCLEOTIDE SEQUENCE [LARGE SCALE GENOMIC DNA]</scope>
    <source>
        <strain evidence="3">cv. WT478/WT964</strain>
        <tissue evidence="2">Leaves</tissue>
    </source>
</reference>
<sequence length="381" mass="41604">MLADIGRLTIDMIMDGKHIESRSGQGEFILPVCCPKDVPKPDVAKGKSLSDVIPPLPLSKAAQQACLPPFVSKTKKATVKAKVTKSSKPSTLKKKKNIPIPVEDISDDIPSVSSYVGYNNSSGFGPSPSKKQVKLLKRATAKCFAPFLSALRIQKIVKNPNYDRRSHIDSHFCFQAVQGEIDEASESEEEPLIRNPSSSLPVSEEESESDSLARTKIRCRGIHKPSSGHTKSCEVVSKKTHEDMDISKVNISVDLSKYKAALNRAKSSSPSPPPPSDSIGEKRKRSEADEDLDFAEYVVPLASQDPSATLPKTKVIENITTSVPEKTNKLQTEACPSKPPISSTIKLSSKPQPFSTNFSIDKVTVNTEDSVFLPEFFSFFS</sequence>
<feature type="region of interest" description="Disordered" evidence="1">
    <location>
        <begin position="184"/>
        <end position="239"/>
    </location>
</feature>
<evidence type="ECO:0000313" key="2">
    <source>
        <dbReference type="EMBL" id="KAF5200675.1"/>
    </source>
</evidence>
<comment type="caution">
    <text evidence="2">The sequence shown here is derived from an EMBL/GenBank/DDBJ whole genome shotgun (WGS) entry which is preliminary data.</text>
</comment>
<accession>A0A7J6WVW9</accession>
<dbReference type="EMBL" id="JABWDY010010426">
    <property type="protein sequence ID" value="KAF5200675.1"/>
    <property type="molecule type" value="Genomic_DNA"/>
</dbReference>
<organism evidence="2 3">
    <name type="scientific">Thalictrum thalictroides</name>
    <name type="common">Rue-anemone</name>
    <name type="synonym">Anemone thalictroides</name>
    <dbReference type="NCBI Taxonomy" id="46969"/>
    <lineage>
        <taxon>Eukaryota</taxon>
        <taxon>Viridiplantae</taxon>
        <taxon>Streptophyta</taxon>
        <taxon>Embryophyta</taxon>
        <taxon>Tracheophyta</taxon>
        <taxon>Spermatophyta</taxon>
        <taxon>Magnoliopsida</taxon>
        <taxon>Ranunculales</taxon>
        <taxon>Ranunculaceae</taxon>
        <taxon>Thalictroideae</taxon>
        <taxon>Thalictrum</taxon>
    </lineage>
</organism>
<dbReference type="Proteomes" id="UP000554482">
    <property type="component" value="Unassembled WGS sequence"/>
</dbReference>
<name>A0A7J6WVW9_THATH</name>
<keyword evidence="3" id="KW-1185">Reference proteome</keyword>
<evidence type="ECO:0000256" key="1">
    <source>
        <dbReference type="SAM" id="MobiDB-lite"/>
    </source>
</evidence>
<feature type="compositionally biased region" description="Polar residues" evidence="1">
    <location>
        <begin position="340"/>
        <end position="351"/>
    </location>
</feature>
<feature type="region of interest" description="Disordered" evidence="1">
    <location>
        <begin position="262"/>
        <end position="287"/>
    </location>
</feature>
<protein>
    <submittedName>
        <fullName evidence="2">Uncharacterized protein</fullName>
    </submittedName>
</protein>
<feature type="region of interest" description="Disordered" evidence="1">
    <location>
        <begin position="332"/>
        <end position="351"/>
    </location>
</feature>